<feature type="region of interest" description="Disordered" evidence="1">
    <location>
        <begin position="1"/>
        <end position="29"/>
    </location>
</feature>
<dbReference type="KEGG" id="mbe:MBM_00079"/>
<accession>K1X783</accession>
<dbReference type="InParanoid" id="K1X783"/>
<keyword evidence="3" id="KW-1185">Reference proteome</keyword>
<sequence length="232" mass="25302">MSVNNNNNSNNSSSGNSNSRSVSSSKNRTESSCEVSGTFCERNFLTPAGGAAVDVTALPKARDSATIREAGTRALKLTFAASSCSHLGDEPSTQCSLRNPNLLQTITEDENLQFLCQHQQKQLSQRRNDYADRPSAADKSSPSFSAPPTSHRQSAEAQLHLDVNVSTVLLSYEAFYFWRLPSLAVIIAPSSDRFTTLEFPAISSNPPLGDKPRPLACVFKPRHRNHFSPLCL</sequence>
<reference evidence="2 3" key="1">
    <citation type="journal article" date="2012" name="BMC Genomics">
        <title>Sequencing the genome of Marssonina brunnea reveals fungus-poplar co-evolution.</title>
        <authorList>
            <person name="Zhu S."/>
            <person name="Cao Y.-Z."/>
            <person name="Jiang C."/>
            <person name="Tan B.-Y."/>
            <person name="Wang Z."/>
            <person name="Feng S."/>
            <person name="Zhang L."/>
            <person name="Su X.-H."/>
            <person name="Brejova B."/>
            <person name="Vinar T."/>
            <person name="Xu M."/>
            <person name="Wang M.-X."/>
            <person name="Zhang S.-G."/>
            <person name="Huang M.-R."/>
            <person name="Wu R."/>
            <person name="Zhou Y."/>
        </authorList>
    </citation>
    <scope>NUCLEOTIDE SEQUENCE [LARGE SCALE GENOMIC DNA]</scope>
    <source>
        <strain evidence="2 3">MB_m1</strain>
    </source>
</reference>
<evidence type="ECO:0000313" key="3">
    <source>
        <dbReference type="Proteomes" id="UP000006753"/>
    </source>
</evidence>
<evidence type="ECO:0000313" key="2">
    <source>
        <dbReference type="EMBL" id="EKD20966.1"/>
    </source>
</evidence>
<protein>
    <submittedName>
        <fullName evidence="2">Uncharacterized protein</fullName>
    </submittedName>
</protein>
<proteinExistence type="predicted"/>
<gene>
    <name evidence="2" type="ORF">MBM_00079</name>
</gene>
<dbReference type="EMBL" id="JH921428">
    <property type="protein sequence ID" value="EKD20966.1"/>
    <property type="molecule type" value="Genomic_DNA"/>
</dbReference>
<feature type="compositionally biased region" description="Basic and acidic residues" evidence="1">
    <location>
        <begin position="126"/>
        <end position="136"/>
    </location>
</feature>
<dbReference type="HOGENOM" id="CLU_1195091_0_0_1"/>
<evidence type="ECO:0000256" key="1">
    <source>
        <dbReference type="SAM" id="MobiDB-lite"/>
    </source>
</evidence>
<dbReference type="AlphaFoldDB" id="K1X783"/>
<dbReference type="Proteomes" id="UP000006753">
    <property type="component" value="Unassembled WGS sequence"/>
</dbReference>
<feature type="compositionally biased region" description="Polar residues" evidence="1">
    <location>
        <begin position="138"/>
        <end position="155"/>
    </location>
</feature>
<name>K1X783_MARBU</name>
<organism evidence="2 3">
    <name type="scientific">Marssonina brunnea f. sp. multigermtubi (strain MB_m1)</name>
    <name type="common">Marssonina leaf spot fungus</name>
    <dbReference type="NCBI Taxonomy" id="1072389"/>
    <lineage>
        <taxon>Eukaryota</taxon>
        <taxon>Fungi</taxon>
        <taxon>Dikarya</taxon>
        <taxon>Ascomycota</taxon>
        <taxon>Pezizomycotina</taxon>
        <taxon>Leotiomycetes</taxon>
        <taxon>Helotiales</taxon>
        <taxon>Drepanopezizaceae</taxon>
        <taxon>Drepanopeziza</taxon>
    </lineage>
</organism>
<feature type="region of interest" description="Disordered" evidence="1">
    <location>
        <begin position="123"/>
        <end position="155"/>
    </location>
</feature>